<accession>A0A101PE65</accession>
<feature type="region of interest" description="Disordered" evidence="1">
    <location>
        <begin position="1"/>
        <end position="85"/>
    </location>
</feature>
<dbReference type="RefSeq" id="WP_067116635.1">
    <property type="nucleotide sequence ID" value="NZ_JBFACD010000012.1"/>
</dbReference>
<gene>
    <name evidence="2" type="ORF">AQI95_02885</name>
</gene>
<proteinExistence type="predicted"/>
<evidence type="ECO:0000313" key="2">
    <source>
        <dbReference type="EMBL" id="KUN09922.1"/>
    </source>
</evidence>
<organism evidence="2 3">
    <name type="scientific">Streptomyces yokosukanensis</name>
    <dbReference type="NCBI Taxonomy" id="67386"/>
    <lineage>
        <taxon>Bacteria</taxon>
        <taxon>Bacillati</taxon>
        <taxon>Actinomycetota</taxon>
        <taxon>Actinomycetes</taxon>
        <taxon>Kitasatosporales</taxon>
        <taxon>Streptomycetaceae</taxon>
        <taxon>Streptomyces</taxon>
    </lineage>
</organism>
<dbReference type="AlphaFoldDB" id="A0A101PE65"/>
<dbReference type="Proteomes" id="UP000053127">
    <property type="component" value="Unassembled WGS sequence"/>
</dbReference>
<sequence>MQRDDTPNTRDSGLSTEDLAQPRKAGAASNTTPPPPVYPSEGDDRTDAADDLASRDGATPAADEAAGARTTDADEMPQLLTSQDEEAFRQEWENIQGGFVDDPRQAVQAADNLVAKVMQTLAATFDEHKKNLEEQWSRGEQVDTEALRRALRHYRSFFNRLLTT</sequence>
<keyword evidence="3" id="KW-1185">Reference proteome</keyword>
<evidence type="ECO:0000313" key="3">
    <source>
        <dbReference type="Proteomes" id="UP000053127"/>
    </source>
</evidence>
<feature type="compositionally biased region" description="Basic and acidic residues" evidence="1">
    <location>
        <begin position="42"/>
        <end position="54"/>
    </location>
</feature>
<feature type="compositionally biased region" description="Low complexity" evidence="1">
    <location>
        <begin position="55"/>
        <end position="70"/>
    </location>
</feature>
<name>A0A101PE65_9ACTN</name>
<reference evidence="2 3" key="1">
    <citation type="submission" date="2015-10" db="EMBL/GenBank/DDBJ databases">
        <title>Draft genome sequence of Streptomyces yokosukanensis DSM 40224, type strain for the species Streptomyces yokosukanensis.</title>
        <authorList>
            <person name="Ruckert C."/>
            <person name="Winkler A."/>
            <person name="Kalinowski J."/>
            <person name="Kampfer P."/>
            <person name="Glaeser S."/>
        </authorList>
    </citation>
    <scope>NUCLEOTIDE SEQUENCE [LARGE SCALE GENOMIC DNA]</scope>
    <source>
        <strain evidence="2 3">DSM 40224</strain>
    </source>
</reference>
<dbReference type="STRING" id="67386.AQI95_02885"/>
<protein>
    <submittedName>
        <fullName evidence="2">Uncharacterized protein</fullName>
    </submittedName>
</protein>
<dbReference type="OrthoDB" id="123178at2"/>
<evidence type="ECO:0000256" key="1">
    <source>
        <dbReference type="SAM" id="MobiDB-lite"/>
    </source>
</evidence>
<comment type="caution">
    <text evidence="2">The sequence shown here is derived from an EMBL/GenBank/DDBJ whole genome shotgun (WGS) entry which is preliminary data.</text>
</comment>
<dbReference type="EMBL" id="LMWN01000003">
    <property type="protein sequence ID" value="KUN09922.1"/>
    <property type="molecule type" value="Genomic_DNA"/>
</dbReference>